<dbReference type="CDD" id="cd03233">
    <property type="entry name" value="ABCG_PDR_domain1"/>
    <property type="match status" value="1"/>
</dbReference>
<dbReference type="Proteomes" id="UP000033140">
    <property type="component" value="Unassembled WGS sequence"/>
</dbReference>
<dbReference type="InterPro" id="IPR034003">
    <property type="entry name" value="ABCG_PDR_2"/>
</dbReference>
<feature type="region of interest" description="Disordered" evidence="8">
    <location>
        <begin position="855"/>
        <end position="884"/>
    </location>
</feature>
<dbReference type="GO" id="GO:0016887">
    <property type="term" value="F:ATP hydrolysis activity"/>
    <property type="evidence" value="ECO:0007669"/>
    <property type="project" value="InterPro"/>
</dbReference>
<dbReference type="GO" id="GO:0016020">
    <property type="term" value="C:membrane"/>
    <property type="evidence" value="ECO:0007669"/>
    <property type="project" value="UniProtKB-SubCell"/>
</dbReference>
<feature type="transmembrane region" description="Helical" evidence="9">
    <location>
        <begin position="1342"/>
        <end position="1363"/>
    </location>
</feature>
<dbReference type="InterPro" id="IPR017871">
    <property type="entry name" value="ABC_transporter-like_CS"/>
</dbReference>
<keyword evidence="5" id="KW-0067">ATP-binding</keyword>
<dbReference type="PANTHER" id="PTHR19241">
    <property type="entry name" value="ATP-BINDING CASSETTE TRANSPORTER"/>
    <property type="match status" value="1"/>
</dbReference>
<dbReference type="GO" id="GO:0140359">
    <property type="term" value="F:ABC-type transporter activity"/>
    <property type="evidence" value="ECO:0007669"/>
    <property type="project" value="InterPro"/>
</dbReference>
<evidence type="ECO:0000313" key="12">
    <source>
        <dbReference type="Proteomes" id="UP000033140"/>
    </source>
</evidence>
<feature type="transmembrane region" description="Helical" evidence="9">
    <location>
        <begin position="639"/>
        <end position="659"/>
    </location>
</feature>
<feature type="region of interest" description="Disordered" evidence="8">
    <location>
        <begin position="1"/>
        <end position="82"/>
    </location>
</feature>
<keyword evidence="4" id="KW-0547">Nucleotide-binding</keyword>
<evidence type="ECO:0000256" key="2">
    <source>
        <dbReference type="ARBA" id="ARBA00022448"/>
    </source>
</evidence>
<evidence type="ECO:0000256" key="3">
    <source>
        <dbReference type="ARBA" id="ARBA00022692"/>
    </source>
</evidence>
<feature type="domain" description="ABC transporter" evidence="10">
    <location>
        <begin position="204"/>
        <end position="447"/>
    </location>
</feature>
<feature type="compositionally biased region" description="Polar residues" evidence="8">
    <location>
        <begin position="71"/>
        <end position="80"/>
    </location>
</feature>
<feature type="transmembrane region" description="Helical" evidence="9">
    <location>
        <begin position="726"/>
        <end position="745"/>
    </location>
</feature>
<evidence type="ECO:0000256" key="7">
    <source>
        <dbReference type="ARBA" id="ARBA00023136"/>
    </source>
</evidence>
<dbReference type="PROSITE" id="PS50893">
    <property type="entry name" value="ABC_TRANSPORTER_2"/>
    <property type="match status" value="2"/>
</dbReference>
<evidence type="ECO:0000259" key="10">
    <source>
        <dbReference type="PROSITE" id="PS50893"/>
    </source>
</evidence>
<evidence type="ECO:0000256" key="6">
    <source>
        <dbReference type="ARBA" id="ARBA00022989"/>
    </source>
</evidence>
<dbReference type="Pfam" id="PF00005">
    <property type="entry name" value="ABC_tran"/>
    <property type="match status" value="2"/>
</dbReference>
<dbReference type="InterPro" id="IPR027417">
    <property type="entry name" value="P-loop_NTPase"/>
</dbReference>
<dbReference type="EMBL" id="BACD03000011">
    <property type="protein sequence ID" value="GAO47910.1"/>
    <property type="molecule type" value="Genomic_DNA"/>
</dbReference>
<dbReference type="InterPro" id="IPR010929">
    <property type="entry name" value="PDR_CDR_ABC"/>
</dbReference>
<proteinExistence type="predicted"/>
<reference evidence="11 12" key="1">
    <citation type="journal article" date="2011" name="J. Gen. Appl. Microbiol.">
        <title>Draft genome sequencing of the enigmatic yeast Saitoella complicata.</title>
        <authorList>
            <person name="Nishida H."/>
            <person name="Hamamoto M."/>
            <person name="Sugiyama J."/>
        </authorList>
    </citation>
    <scope>NUCLEOTIDE SEQUENCE [LARGE SCALE GENOMIC DNA]</scope>
    <source>
        <strain evidence="11 12">NRRL Y-17804</strain>
    </source>
</reference>
<feature type="transmembrane region" description="Helical" evidence="9">
    <location>
        <begin position="698"/>
        <end position="719"/>
    </location>
</feature>
<dbReference type="SMART" id="SM00382">
    <property type="entry name" value="AAA"/>
    <property type="match status" value="2"/>
</dbReference>
<dbReference type="FunFam" id="3.40.50.300:FF:000054">
    <property type="entry name" value="ABC multidrug transporter atrF"/>
    <property type="match status" value="1"/>
</dbReference>
<dbReference type="GO" id="GO:0005524">
    <property type="term" value="F:ATP binding"/>
    <property type="evidence" value="ECO:0007669"/>
    <property type="project" value="UniProtKB-KW"/>
</dbReference>
<feature type="compositionally biased region" description="Basic and acidic residues" evidence="8">
    <location>
        <begin position="40"/>
        <end position="56"/>
    </location>
</feature>
<reference evidence="11 12" key="2">
    <citation type="journal article" date="2014" name="J. Gen. Appl. Microbiol.">
        <title>The early diverging ascomycetous budding yeast Saitoella complicata has three histone deacetylases belonging to the Clr6, Hos2, and Rpd3 lineages.</title>
        <authorList>
            <person name="Nishida H."/>
            <person name="Matsumoto T."/>
            <person name="Kondo S."/>
            <person name="Hamamoto M."/>
            <person name="Yoshikawa H."/>
        </authorList>
    </citation>
    <scope>NUCLEOTIDE SEQUENCE [LARGE SCALE GENOMIC DNA]</scope>
    <source>
        <strain evidence="11 12">NRRL Y-17804</strain>
    </source>
</reference>
<evidence type="ECO:0000256" key="4">
    <source>
        <dbReference type="ARBA" id="ARBA00022741"/>
    </source>
</evidence>
<feature type="transmembrane region" description="Helical" evidence="9">
    <location>
        <begin position="1231"/>
        <end position="1251"/>
    </location>
</feature>
<dbReference type="SUPFAM" id="SSF52540">
    <property type="entry name" value="P-loop containing nucleoside triphosphate hydrolases"/>
    <property type="match status" value="2"/>
</dbReference>
<dbReference type="Pfam" id="PF01061">
    <property type="entry name" value="ABC2_membrane"/>
    <property type="match status" value="2"/>
</dbReference>
<organism evidence="11 12">
    <name type="scientific">Saitoella complicata (strain BCRC 22490 / CBS 7301 / JCM 7358 / NBRC 10748 / NRRL Y-17804)</name>
    <dbReference type="NCBI Taxonomy" id="698492"/>
    <lineage>
        <taxon>Eukaryota</taxon>
        <taxon>Fungi</taxon>
        <taxon>Dikarya</taxon>
        <taxon>Ascomycota</taxon>
        <taxon>Taphrinomycotina</taxon>
        <taxon>Taphrinomycotina incertae sedis</taxon>
        <taxon>Saitoella</taxon>
    </lineage>
</organism>
<dbReference type="Gene3D" id="3.40.50.300">
    <property type="entry name" value="P-loop containing nucleotide triphosphate hydrolases"/>
    <property type="match status" value="2"/>
</dbReference>
<comment type="caution">
    <text evidence="11">The sequence shown here is derived from an EMBL/GenBank/DDBJ whole genome shotgun (WGS) entry which is preliminary data.</text>
</comment>
<keyword evidence="12" id="KW-1185">Reference proteome</keyword>
<dbReference type="InterPro" id="IPR013525">
    <property type="entry name" value="ABC2_TM"/>
</dbReference>
<dbReference type="Pfam" id="PF14510">
    <property type="entry name" value="ABC_trans_N"/>
    <property type="match status" value="1"/>
</dbReference>
<protein>
    <recommendedName>
        <fullName evidence="10">ABC transporter domain-containing protein</fullName>
    </recommendedName>
</protein>
<dbReference type="InterPro" id="IPR003439">
    <property type="entry name" value="ABC_transporter-like_ATP-bd"/>
</dbReference>
<evidence type="ECO:0000256" key="1">
    <source>
        <dbReference type="ARBA" id="ARBA00004141"/>
    </source>
</evidence>
<gene>
    <name evidence="11" type="ORF">G7K_2106-t1</name>
</gene>
<dbReference type="PROSITE" id="PS00211">
    <property type="entry name" value="ABC_TRANSPORTER_1"/>
    <property type="match status" value="1"/>
</dbReference>
<dbReference type="CDD" id="cd03232">
    <property type="entry name" value="ABCG_PDR_domain2"/>
    <property type="match status" value="1"/>
</dbReference>
<feature type="transmembrane region" description="Helical" evidence="9">
    <location>
        <begin position="671"/>
        <end position="692"/>
    </location>
</feature>
<sequence>MASRTQENTDPTMQAASSQAYHDDPAGASSHPHSNIRSTHLNEDPSHNYHRDERSGSDSSGTLGDNHAHLTRTTSQSQDVHQGRYGEQIAGTGVDVDESLSAFEDLRRQLTNKSRASHPVIPEDEEKSAVDNGDEFHLEEWLKGRVQLHHERGLPDKKIGVLYKDLTVLGIGSGATMQKTLPDAIIGSFGPDLWRFLQHFVPPLQKLHFGGARPEVRELLRDFVGVVRGGEMMLVLGRPGAGCSTFLRTIANQRESFAGVNGTVEYGGMTPAEIAKRYRGEVNYNPEDDIHFPTLKVRQTLGLALQLKTPKKFRGEVQSILEALGKMFGISHTFDTVVGNEYVRGVSGGERKRVSIAETLTTRSAVVCWDQSSRGLDASTAVDFVRSLRVMTDITHRATFLTLYQAGEGIFRLCDKVTVIDQGRLIFSGPRDEAKPWFESLGYECPERQTTADFLTSVTDPAERRFRKGWEGRAPKGAEELEAAFRGSEGYRRLVGDVEAYQAELGGAGKEQTEKFKESVVKGKSKHVAKKSPYTVSFPRQVLACTKRQFWLMWNDKTSLYTKLFITVSIALIIGSLFYGQPPDSTGAFSRGGALFFSILFLGWLQLSELMDAVSGRIVIQRHKDYAFYRPSAVSVARVLADLPILFVLVSIFCVVMYFMCNFQRTASQFFIYYLFVYTTTICITALYRMFAALSPDIVSAIRFSGLALNLLVIFTGYVIPKPQLLNNYIWFGWLLWINPVAYAFEGVVANEFYNLNIQCADAQTVPVGPTYTNPAYQGCTLAGSTVGSPVVSGAAYIETAYNYSRSNLWRNWGVVVAFTVLYILVGMIASELLAFVPPGASVMVFKKTKRSKKAVATSGSDEESGGAGTSGPNAGAAGESDEAAMSGLEKSESVFTWQGLSFEVPIGGGNQKKLLNDVMGYCKPGQMTALMGASGAGKTTLLNTLAQRQTVGVVTGDMLVDGRALGVEFQRGTGFCEQMDLHEGTATIRESLEFSALLRQSRDTPREEKLAYVDTIIKLLELEDIQDAIVGSLDVEPRKRLTIGVELCAKPKLLLFLDEPTSGLDSQSAYNIVRFLRKLADSGQAILCTIHQPSSILIQQFDRVLALNPGGNTFYFGPIGENGKDVIEYFGQHGAHCDPNANVAEFLLEVGVGNVRVGNEKKNWNKVWRESKECKSIAQEIEDICASRKDAADPNANVVQHEYAAPLWEQCKILTQRTWRNYWRDSSYGYGKIFTSVMVGIFNGFTFYMLGNSSQDMQNRMFSVFLILMIPPTIVNATVPKFFMNRALWEVRENPSRIYNWFAFSFANTICEIPYAFVTATIYFLLWYFPAGLPYDGRVSAHVWLMVLLWNFFQASWGQWICAFAPSYTVISNVLPFFFVMVSTFNGVVRPYASLPVFWKYWMYYLNPSTYWIGSVLASTLAGQPVECTSSEVGYFNPPPGETCLSYASTYLNSGNAVGYLMGDQSATSNCMYCPYSVGDNYLSAINVSASDKWPYFAIFLGFTISNWVLVYAFIYMVRVRRWTFGFGPAINLLGKVLPT</sequence>
<evidence type="ECO:0000256" key="5">
    <source>
        <dbReference type="ARBA" id="ARBA00022840"/>
    </source>
</evidence>
<dbReference type="Pfam" id="PF06422">
    <property type="entry name" value="PDR_CDR"/>
    <property type="match status" value="1"/>
</dbReference>
<feature type="transmembrane region" description="Helical" evidence="9">
    <location>
        <begin position="1302"/>
        <end position="1330"/>
    </location>
</feature>
<keyword evidence="3 9" id="KW-0812">Transmembrane</keyword>
<dbReference type="InterPro" id="IPR029481">
    <property type="entry name" value="ABC_trans_N"/>
</dbReference>
<dbReference type="InterPro" id="IPR003593">
    <property type="entry name" value="AAA+_ATPase"/>
</dbReference>
<evidence type="ECO:0000313" key="11">
    <source>
        <dbReference type="EMBL" id="GAO47910.1"/>
    </source>
</evidence>
<evidence type="ECO:0000256" key="8">
    <source>
        <dbReference type="SAM" id="MobiDB-lite"/>
    </source>
</evidence>
<feature type="transmembrane region" description="Helical" evidence="9">
    <location>
        <begin position="1263"/>
        <end position="1281"/>
    </location>
</feature>
<evidence type="ECO:0000256" key="9">
    <source>
        <dbReference type="SAM" id="Phobius"/>
    </source>
</evidence>
<comment type="subcellular location">
    <subcellularLocation>
        <location evidence="1">Membrane</location>
        <topology evidence="1">Multi-pass membrane protein</topology>
    </subcellularLocation>
</comment>
<keyword evidence="7 9" id="KW-0472">Membrane</keyword>
<accession>A0A0E9NEU1</accession>
<dbReference type="InterPro" id="IPR034001">
    <property type="entry name" value="ABCG_PDR_1"/>
</dbReference>
<feature type="transmembrane region" description="Helical" evidence="9">
    <location>
        <begin position="813"/>
        <end position="846"/>
    </location>
</feature>
<reference evidence="11 12" key="3">
    <citation type="journal article" date="2015" name="Genome Announc.">
        <title>Draft Genome Sequence of the Archiascomycetous Yeast Saitoella complicata.</title>
        <authorList>
            <person name="Yamauchi K."/>
            <person name="Kondo S."/>
            <person name="Hamamoto M."/>
            <person name="Takahashi Y."/>
            <person name="Ogura Y."/>
            <person name="Hayashi T."/>
            <person name="Nishida H."/>
        </authorList>
    </citation>
    <scope>NUCLEOTIDE SEQUENCE [LARGE SCALE GENOMIC DNA]</scope>
    <source>
        <strain evidence="11 12">NRRL Y-17804</strain>
    </source>
</reference>
<feature type="domain" description="ABC transporter" evidence="10">
    <location>
        <begin position="890"/>
        <end position="1135"/>
    </location>
</feature>
<feature type="transmembrane region" description="Helical" evidence="9">
    <location>
        <begin position="1495"/>
        <end position="1516"/>
    </location>
</feature>
<feature type="compositionally biased region" description="Polar residues" evidence="8">
    <location>
        <begin position="1"/>
        <end position="20"/>
    </location>
</feature>
<keyword evidence="2" id="KW-0813">Transport</keyword>
<dbReference type="OMA" id="FCISNWA"/>
<feature type="transmembrane region" description="Helical" evidence="9">
    <location>
        <begin position="560"/>
        <end position="579"/>
    </location>
</feature>
<dbReference type="STRING" id="698492.A0A0E9NEU1"/>
<feature type="transmembrane region" description="Helical" evidence="9">
    <location>
        <begin position="588"/>
        <end position="607"/>
    </location>
</feature>
<name>A0A0E9NEU1_SAICN</name>
<keyword evidence="6 9" id="KW-1133">Transmembrane helix</keyword>
<feature type="transmembrane region" description="Helical" evidence="9">
    <location>
        <begin position="1375"/>
        <end position="1394"/>
    </location>
</feature>